<evidence type="ECO:0000256" key="6">
    <source>
        <dbReference type="ARBA" id="ARBA00047334"/>
    </source>
</evidence>
<keyword evidence="3 9" id="KW-0479">Metal-binding</keyword>
<dbReference type="GO" id="GO:0005737">
    <property type="term" value="C:cytoplasm"/>
    <property type="evidence" value="ECO:0007669"/>
    <property type="project" value="TreeGrafter"/>
</dbReference>
<protein>
    <recommendedName>
        <fullName evidence="9">Thiamine-phosphate synthase</fullName>
        <shortName evidence="9">TP synthase</shortName>
        <shortName evidence="9">TPS</shortName>
        <ecNumber evidence="9">2.5.1.3</ecNumber>
    </recommendedName>
    <alternativeName>
        <fullName evidence="9">Thiamine-phosphate pyrophosphorylase</fullName>
        <shortName evidence="9">TMP pyrophosphorylase</shortName>
        <shortName evidence="9">TMP-PPase</shortName>
    </alternativeName>
</protein>
<comment type="caution">
    <text evidence="13">The sequence shown here is derived from an EMBL/GenBank/DDBJ whole genome shotgun (WGS) entry which is preliminary data.</text>
</comment>
<dbReference type="EC" id="2.5.1.3" evidence="9"/>
<dbReference type="NCBIfam" id="TIGR00693">
    <property type="entry name" value="thiE"/>
    <property type="match status" value="1"/>
</dbReference>
<evidence type="ECO:0000256" key="1">
    <source>
        <dbReference type="ARBA" id="ARBA00005165"/>
    </source>
</evidence>
<dbReference type="SUPFAM" id="SSF51391">
    <property type="entry name" value="Thiamin phosphate synthase"/>
    <property type="match status" value="1"/>
</dbReference>
<evidence type="ECO:0000259" key="12">
    <source>
        <dbReference type="Pfam" id="PF02581"/>
    </source>
</evidence>
<keyword evidence="4 9" id="KW-0460">Magnesium</keyword>
<evidence type="ECO:0000313" key="14">
    <source>
        <dbReference type="Proteomes" id="UP000020218"/>
    </source>
</evidence>
<feature type="binding site" evidence="9">
    <location>
        <position position="167"/>
    </location>
    <ligand>
        <name>2-[(2R,5Z)-2-carboxy-4-methylthiazol-5(2H)-ylidene]ethyl phosphate</name>
        <dbReference type="ChEBI" id="CHEBI:62899"/>
    </ligand>
</feature>
<evidence type="ECO:0000256" key="2">
    <source>
        <dbReference type="ARBA" id="ARBA00022679"/>
    </source>
</evidence>
<feature type="binding site" evidence="9">
    <location>
        <begin position="39"/>
        <end position="43"/>
    </location>
    <ligand>
        <name>4-amino-2-methyl-5-(diphosphooxymethyl)pyrimidine</name>
        <dbReference type="ChEBI" id="CHEBI:57841"/>
    </ligand>
</feature>
<dbReference type="GO" id="GO:0009229">
    <property type="term" value="P:thiamine diphosphate biosynthetic process"/>
    <property type="evidence" value="ECO:0007669"/>
    <property type="project" value="UniProtKB-UniRule"/>
</dbReference>
<keyword evidence="14" id="KW-1185">Reference proteome</keyword>
<dbReference type="GO" id="GO:0009228">
    <property type="term" value="P:thiamine biosynthetic process"/>
    <property type="evidence" value="ECO:0007669"/>
    <property type="project" value="UniProtKB-KW"/>
</dbReference>
<evidence type="ECO:0000256" key="5">
    <source>
        <dbReference type="ARBA" id="ARBA00022977"/>
    </source>
</evidence>
<evidence type="ECO:0000256" key="10">
    <source>
        <dbReference type="RuleBase" id="RU003826"/>
    </source>
</evidence>
<feature type="binding site" evidence="9">
    <location>
        <position position="91"/>
    </location>
    <ligand>
        <name>Mg(2+)</name>
        <dbReference type="ChEBI" id="CHEBI:18420"/>
    </ligand>
</feature>
<dbReference type="InterPro" id="IPR013785">
    <property type="entry name" value="Aldolase_TIM"/>
</dbReference>
<dbReference type="AlphaFoldDB" id="A0A011MV46"/>
<feature type="binding site" evidence="9">
    <location>
        <begin position="187"/>
        <end position="188"/>
    </location>
    <ligand>
        <name>2-[(2R,5Z)-2-carboxy-4-methylthiazol-5(2H)-ylidene]ethyl phosphate</name>
        <dbReference type="ChEBI" id="CHEBI:62899"/>
    </ligand>
</feature>
<dbReference type="PATRIC" id="fig|1454001.3.peg.2618"/>
<evidence type="ECO:0000256" key="3">
    <source>
        <dbReference type="ARBA" id="ARBA00022723"/>
    </source>
</evidence>
<comment type="catalytic activity">
    <reaction evidence="8 9 10">
        <text>2-[(2R,5Z)-2-carboxy-4-methylthiazol-5(2H)-ylidene]ethyl phosphate + 4-amino-2-methyl-5-(diphosphooxymethyl)pyrimidine + 2 H(+) = thiamine phosphate + CO2 + diphosphate</text>
        <dbReference type="Rhea" id="RHEA:47844"/>
        <dbReference type="ChEBI" id="CHEBI:15378"/>
        <dbReference type="ChEBI" id="CHEBI:16526"/>
        <dbReference type="ChEBI" id="CHEBI:33019"/>
        <dbReference type="ChEBI" id="CHEBI:37575"/>
        <dbReference type="ChEBI" id="CHEBI:57841"/>
        <dbReference type="ChEBI" id="CHEBI:62899"/>
        <dbReference type="EC" id="2.5.1.3"/>
    </reaction>
</comment>
<gene>
    <name evidence="13" type="primary">thiE_2</name>
    <name evidence="9" type="synonym">thiE</name>
    <name evidence="13" type="ORF">AW08_02570</name>
</gene>
<feature type="binding site" evidence="9">
    <location>
        <position position="140"/>
    </location>
    <ligand>
        <name>4-amino-2-methyl-5-(diphosphooxymethyl)pyrimidine</name>
        <dbReference type="ChEBI" id="CHEBI:57841"/>
    </ligand>
</feature>
<evidence type="ECO:0000256" key="8">
    <source>
        <dbReference type="ARBA" id="ARBA00047883"/>
    </source>
</evidence>
<dbReference type="InterPro" id="IPR022998">
    <property type="entry name" value="ThiamineP_synth_TenI"/>
</dbReference>
<dbReference type="Pfam" id="PF02581">
    <property type="entry name" value="TMP-TENI"/>
    <property type="match status" value="1"/>
</dbReference>
<keyword evidence="5 9" id="KW-0784">Thiamine biosynthesis</keyword>
<name>A0A011MV46_9PROT</name>
<evidence type="ECO:0000256" key="4">
    <source>
        <dbReference type="ARBA" id="ARBA00022842"/>
    </source>
</evidence>
<feature type="binding site" evidence="9">
    <location>
        <position position="71"/>
    </location>
    <ligand>
        <name>4-amino-2-methyl-5-(diphosphooxymethyl)pyrimidine</name>
        <dbReference type="ChEBI" id="CHEBI:57841"/>
    </ligand>
</feature>
<evidence type="ECO:0000313" key="13">
    <source>
        <dbReference type="EMBL" id="EXI66456.1"/>
    </source>
</evidence>
<evidence type="ECO:0000256" key="7">
    <source>
        <dbReference type="ARBA" id="ARBA00047851"/>
    </source>
</evidence>
<comment type="cofactor">
    <cofactor evidence="9">
        <name>Mg(2+)</name>
        <dbReference type="ChEBI" id="CHEBI:18420"/>
    </cofactor>
    <text evidence="9">Binds 1 Mg(2+) ion per subunit.</text>
</comment>
<dbReference type="PANTHER" id="PTHR20857:SF15">
    <property type="entry name" value="THIAMINE-PHOSPHATE SYNTHASE"/>
    <property type="match status" value="1"/>
</dbReference>
<feature type="domain" description="Thiamine phosphate synthase/TenI" evidence="12">
    <location>
        <begin position="10"/>
        <end position="189"/>
    </location>
</feature>
<sequence length="220" mass="22584">MTERQPLHGLYAITPPGLTAAGDLALVEAALRGGAAFLQYRDKDADAANRLVTAHALRRLCHQFGARLLINDDLALALAVAADGVHLGAADGDLHAARQALPAGCLLGASCYGDFARARTAVAAGVDYVAFGSVYPSATKPLAQAAALSLFARCRSELGVPSCAIGGITVGNAPALLTAGADMLAVITDLFAAADVEARAAAYQSLFEDQRREFPQPAAV</sequence>
<feature type="binding site" evidence="9">
    <location>
        <position position="72"/>
    </location>
    <ligand>
        <name>Mg(2+)</name>
        <dbReference type="ChEBI" id="CHEBI:18420"/>
    </ligand>
</feature>
<keyword evidence="2 9" id="KW-0808">Transferase</keyword>
<dbReference type="Gene3D" id="3.20.20.70">
    <property type="entry name" value="Aldolase class I"/>
    <property type="match status" value="1"/>
</dbReference>
<dbReference type="PANTHER" id="PTHR20857">
    <property type="entry name" value="THIAMINE-PHOSPHATE PYROPHOSPHORYLASE"/>
    <property type="match status" value="1"/>
</dbReference>
<evidence type="ECO:0000256" key="11">
    <source>
        <dbReference type="RuleBase" id="RU004253"/>
    </source>
</evidence>
<feature type="binding site" evidence="9">
    <location>
        <begin position="137"/>
        <end position="139"/>
    </location>
    <ligand>
        <name>2-[(2R,5Z)-2-carboxy-4-methylthiazol-5(2H)-ylidene]ethyl phosphate</name>
        <dbReference type="ChEBI" id="CHEBI:62899"/>
    </ligand>
</feature>
<comment type="function">
    <text evidence="9">Condenses 4-methyl-5-(beta-hydroxyethyl)thiazole monophosphate (THZ-P) and 2-methyl-4-amino-5-hydroxymethyl pyrimidine pyrophosphate (HMP-PP) to form thiamine monophosphate (TMP).</text>
</comment>
<proteinExistence type="inferred from homology"/>
<dbReference type="STRING" id="1454001.AW08_02570"/>
<dbReference type="HAMAP" id="MF_00097">
    <property type="entry name" value="TMP_synthase"/>
    <property type="match status" value="1"/>
</dbReference>
<comment type="pathway">
    <text evidence="1 9 11">Cofactor biosynthesis; thiamine diphosphate biosynthesis; thiamine phosphate from 4-amino-2-methyl-5-diphosphomethylpyrimidine and 4-methyl-5-(2-phosphoethyl)-thiazole: step 1/1.</text>
</comment>
<dbReference type="UniPathway" id="UPA00060">
    <property type="reaction ID" value="UER00141"/>
</dbReference>
<comment type="similarity">
    <text evidence="9 10">Belongs to the thiamine-phosphate synthase family.</text>
</comment>
<dbReference type="InterPro" id="IPR034291">
    <property type="entry name" value="TMP_synthase"/>
</dbReference>
<dbReference type="GO" id="GO:0000287">
    <property type="term" value="F:magnesium ion binding"/>
    <property type="evidence" value="ECO:0007669"/>
    <property type="project" value="UniProtKB-UniRule"/>
</dbReference>
<evidence type="ECO:0000256" key="9">
    <source>
        <dbReference type="HAMAP-Rule" id="MF_00097"/>
    </source>
</evidence>
<accession>A0A011MV46</accession>
<comment type="catalytic activity">
    <reaction evidence="6 9 10">
        <text>4-methyl-5-(2-phosphooxyethyl)-thiazole + 4-amino-2-methyl-5-(diphosphooxymethyl)pyrimidine + H(+) = thiamine phosphate + diphosphate</text>
        <dbReference type="Rhea" id="RHEA:22328"/>
        <dbReference type="ChEBI" id="CHEBI:15378"/>
        <dbReference type="ChEBI" id="CHEBI:33019"/>
        <dbReference type="ChEBI" id="CHEBI:37575"/>
        <dbReference type="ChEBI" id="CHEBI:57841"/>
        <dbReference type="ChEBI" id="CHEBI:58296"/>
        <dbReference type="EC" id="2.5.1.3"/>
    </reaction>
</comment>
<reference evidence="13" key="1">
    <citation type="submission" date="2014-02" db="EMBL/GenBank/DDBJ databases">
        <title>Expanding our view of genomic diversity in Candidatus Accumulibacter clades.</title>
        <authorList>
            <person name="Skennerton C.T."/>
            <person name="Barr J.J."/>
            <person name="Slater F.R."/>
            <person name="Bond P.L."/>
            <person name="Tyson G.W."/>
        </authorList>
    </citation>
    <scope>NUCLEOTIDE SEQUENCE [LARGE SCALE GENOMIC DNA]</scope>
</reference>
<feature type="binding site" evidence="9">
    <location>
        <position position="110"/>
    </location>
    <ligand>
        <name>4-amino-2-methyl-5-(diphosphooxymethyl)pyrimidine</name>
        <dbReference type="ChEBI" id="CHEBI:57841"/>
    </ligand>
</feature>
<dbReference type="Proteomes" id="UP000020218">
    <property type="component" value="Unassembled WGS sequence"/>
</dbReference>
<organism evidence="13 14">
    <name type="scientific">Candidatus Accumulibacter adjunctus</name>
    <dbReference type="NCBI Taxonomy" id="1454001"/>
    <lineage>
        <taxon>Bacteria</taxon>
        <taxon>Pseudomonadati</taxon>
        <taxon>Pseudomonadota</taxon>
        <taxon>Betaproteobacteria</taxon>
        <taxon>Candidatus Accumulibacter</taxon>
    </lineage>
</organism>
<comment type="catalytic activity">
    <reaction evidence="7 9 10">
        <text>2-(2-carboxy-4-methylthiazol-5-yl)ethyl phosphate + 4-amino-2-methyl-5-(diphosphooxymethyl)pyrimidine + 2 H(+) = thiamine phosphate + CO2 + diphosphate</text>
        <dbReference type="Rhea" id="RHEA:47848"/>
        <dbReference type="ChEBI" id="CHEBI:15378"/>
        <dbReference type="ChEBI" id="CHEBI:16526"/>
        <dbReference type="ChEBI" id="CHEBI:33019"/>
        <dbReference type="ChEBI" id="CHEBI:37575"/>
        <dbReference type="ChEBI" id="CHEBI:57841"/>
        <dbReference type="ChEBI" id="CHEBI:62890"/>
        <dbReference type="EC" id="2.5.1.3"/>
    </reaction>
</comment>
<dbReference type="EMBL" id="JFAX01000015">
    <property type="protein sequence ID" value="EXI66456.1"/>
    <property type="molecule type" value="Genomic_DNA"/>
</dbReference>
<dbReference type="GO" id="GO:0004789">
    <property type="term" value="F:thiamine-phosphate diphosphorylase activity"/>
    <property type="evidence" value="ECO:0007669"/>
    <property type="project" value="UniProtKB-UniRule"/>
</dbReference>
<dbReference type="InterPro" id="IPR036206">
    <property type="entry name" value="ThiamineP_synth_sf"/>
</dbReference>
<dbReference type="CDD" id="cd00564">
    <property type="entry name" value="TMP_TenI"/>
    <property type="match status" value="1"/>
</dbReference>